<dbReference type="AlphaFoldDB" id="A0A0N4VLY7"/>
<dbReference type="EMBL" id="UXUI01011680">
    <property type="protein sequence ID" value="VDD96432.1"/>
    <property type="molecule type" value="Genomic_DNA"/>
</dbReference>
<protein>
    <submittedName>
        <fullName evidence="3">Zinc finger, CCHC-type</fullName>
    </submittedName>
</protein>
<keyword evidence="2" id="KW-1185">Reference proteome</keyword>
<dbReference type="Proteomes" id="UP000274131">
    <property type="component" value="Unassembled WGS sequence"/>
</dbReference>
<gene>
    <name evidence="1" type="ORF">EVEC_LOCUS11183</name>
</gene>
<accession>A0A0N4VLY7</accession>
<reference evidence="1 2" key="2">
    <citation type="submission" date="2018-10" db="EMBL/GenBank/DDBJ databases">
        <authorList>
            <consortium name="Pathogen Informatics"/>
        </authorList>
    </citation>
    <scope>NUCLEOTIDE SEQUENCE [LARGE SCALE GENOMIC DNA]</scope>
</reference>
<name>A0A0N4VLY7_ENTVE</name>
<sequence length="132" mass="14978">MLHVVHGIMISKTFILCKGHKITKVERAVGFTKISQYLGFELLKKELLNGEGGTKNQIDGQDARKRDRNDGQRVINNNFWIIFENLKTTVEQFLHSAKRNGGKVGVLQVVILPGSWTSEALVMDKERQDTKK</sequence>
<dbReference type="WBParaSite" id="EVEC_0001193001-mRNA-1">
    <property type="protein sequence ID" value="EVEC_0001193001-mRNA-1"/>
    <property type="gene ID" value="EVEC_0001193001"/>
</dbReference>
<evidence type="ECO:0000313" key="3">
    <source>
        <dbReference type="WBParaSite" id="EVEC_0001193001-mRNA-1"/>
    </source>
</evidence>
<evidence type="ECO:0000313" key="1">
    <source>
        <dbReference type="EMBL" id="VDD96432.1"/>
    </source>
</evidence>
<organism evidence="3">
    <name type="scientific">Enterobius vermicularis</name>
    <name type="common">Human pinworm</name>
    <dbReference type="NCBI Taxonomy" id="51028"/>
    <lineage>
        <taxon>Eukaryota</taxon>
        <taxon>Metazoa</taxon>
        <taxon>Ecdysozoa</taxon>
        <taxon>Nematoda</taxon>
        <taxon>Chromadorea</taxon>
        <taxon>Rhabditida</taxon>
        <taxon>Spirurina</taxon>
        <taxon>Oxyuridomorpha</taxon>
        <taxon>Oxyuroidea</taxon>
        <taxon>Oxyuridae</taxon>
        <taxon>Enterobius</taxon>
    </lineage>
</organism>
<reference evidence="3" key="1">
    <citation type="submission" date="2017-02" db="UniProtKB">
        <authorList>
            <consortium name="WormBaseParasite"/>
        </authorList>
    </citation>
    <scope>IDENTIFICATION</scope>
</reference>
<evidence type="ECO:0000313" key="2">
    <source>
        <dbReference type="Proteomes" id="UP000274131"/>
    </source>
</evidence>
<proteinExistence type="predicted"/>